<dbReference type="GO" id="GO:0016787">
    <property type="term" value="F:hydrolase activity"/>
    <property type="evidence" value="ECO:0007669"/>
    <property type="project" value="UniProtKB-KW"/>
</dbReference>
<evidence type="ECO:0000313" key="5">
    <source>
        <dbReference type="EMBL" id="AER66537.1"/>
    </source>
</evidence>
<dbReference type="SMART" id="SM01027">
    <property type="entry name" value="Beta-Casp"/>
    <property type="match status" value="1"/>
</dbReference>
<evidence type="ECO:0000256" key="2">
    <source>
        <dbReference type="SAM" id="Coils"/>
    </source>
</evidence>
<keyword evidence="6" id="KW-1185">Reference proteome</keyword>
<reference evidence="5 6" key="2">
    <citation type="journal article" date="2012" name="Stand. Genomic Sci.">
        <title>Genome sequence of the moderately thermophilic, amino-acid-degrading and sulfur-reducing bacterium Thermovirga lienii type strain (Cas60314(T)).</title>
        <authorList>
            <person name="Goker M."/>
            <person name="Saunders E."/>
            <person name="Lapidus A."/>
            <person name="Nolan M."/>
            <person name="Lucas S."/>
            <person name="Hammon N."/>
            <person name="Deshpande S."/>
            <person name="Cheng J.F."/>
            <person name="Han C."/>
            <person name="Tapia R."/>
            <person name="Goodwin L.A."/>
            <person name="Pitluck S."/>
            <person name="Liolios K."/>
            <person name="Mavromatis K."/>
            <person name="Pagani I."/>
            <person name="Ivanova N."/>
            <person name="Mikhailova N."/>
            <person name="Pati A."/>
            <person name="Chen A."/>
            <person name="Palaniappan K."/>
            <person name="Land M."/>
            <person name="Chang Y.J."/>
            <person name="Jeffries C.D."/>
            <person name="Brambilla E.M."/>
            <person name="Rohde M."/>
            <person name="Spring S."/>
            <person name="Detter J.C."/>
            <person name="Woyke T."/>
            <person name="Bristow J."/>
            <person name="Eisen J.A."/>
            <person name="Markowitz V."/>
            <person name="Hugenholtz P."/>
            <person name="Kyrpides N.C."/>
            <person name="Klenk H.P."/>
        </authorList>
    </citation>
    <scope>NUCLEOTIDE SEQUENCE [LARGE SCALE GENOMIC DNA]</scope>
    <source>
        <strain evidence="6">ATCC BAA-1197 / DSM 17291 / Cas60314</strain>
    </source>
</reference>
<gene>
    <name evidence="5" type="ordered locus">Tlie_0804</name>
</gene>
<dbReference type="GO" id="GO:0004521">
    <property type="term" value="F:RNA endonuclease activity"/>
    <property type="evidence" value="ECO:0007669"/>
    <property type="project" value="TreeGrafter"/>
</dbReference>
<dbReference type="InterPro" id="IPR036866">
    <property type="entry name" value="RibonucZ/Hydroxyglut_hydro"/>
</dbReference>
<reference evidence="6" key="1">
    <citation type="submission" date="2011-10" db="EMBL/GenBank/DDBJ databases">
        <title>The complete genome of chromosome of Thermovirga lienii DSM 17291.</title>
        <authorList>
            <consortium name="US DOE Joint Genome Institute (JGI-PGF)"/>
            <person name="Lucas S."/>
            <person name="Copeland A."/>
            <person name="Lapidus A."/>
            <person name="Glavina del Rio T."/>
            <person name="Dalin E."/>
            <person name="Tice H."/>
            <person name="Bruce D."/>
            <person name="Goodwin L."/>
            <person name="Pitluck S."/>
            <person name="Peters L."/>
            <person name="Mikhailova N."/>
            <person name="Saunders E."/>
            <person name="Kyrpides N."/>
            <person name="Mavromatis K."/>
            <person name="Ivanova N."/>
            <person name="Last F.I."/>
            <person name="Brettin T."/>
            <person name="Detter J.C."/>
            <person name="Han C."/>
            <person name="Larimer F."/>
            <person name="Land M."/>
            <person name="Hauser L."/>
            <person name="Markowitz V."/>
            <person name="Cheng J.-F."/>
            <person name="Hugenholtz P."/>
            <person name="Woyke T."/>
            <person name="Wu D."/>
            <person name="Spring S."/>
            <person name="Schroeder M."/>
            <person name="Brambilla E.-M."/>
            <person name="Klenk H.-P."/>
            <person name="Eisen J.A."/>
        </authorList>
    </citation>
    <scope>NUCLEOTIDE SEQUENCE [LARGE SCALE GENOMIC DNA]</scope>
    <source>
        <strain evidence="6">ATCC BAA-1197 / DSM 17291 / Cas60314</strain>
    </source>
</reference>
<feature type="domain" description="Beta-Casp" evidence="4">
    <location>
        <begin position="251"/>
        <end position="376"/>
    </location>
</feature>
<dbReference type="STRING" id="580340.Tlie_0804"/>
<evidence type="ECO:0000256" key="1">
    <source>
        <dbReference type="ARBA" id="ARBA00022801"/>
    </source>
</evidence>
<feature type="domain" description="Metallo-beta-lactamase" evidence="3">
    <location>
        <begin position="13"/>
        <end position="238"/>
    </location>
</feature>
<evidence type="ECO:0000313" key="6">
    <source>
        <dbReference type="Proteomes" id="UP000005868"/>
    </source>
</evidence>
<dbReference type="SMART" id="SM00849">
    <property type="entry name" value="Lactamase_B"/>
    <property type="match status" value="1"/>
</dbReference>
<dbReference type="AlphaFoldDB" id="G7V9I7"/>
<evidence type="ECO:0000259" key="3">
    <source>
        <dbReference type="SMART" id="SM00849"/>
    </source>
</evidence>
<dbReference type="CDD" id="cd16295">
    <property type="entry name" value="TTHA0252-CPSF-like_MBL-fold"/>
    <property type="match status" value="1"/>
</dbReference>
<dbReference type="EMBL" id="CP003096">
    <property type="protein sequence ID" value="AER66537.1"/>
    <property type="molecule type" value="Genomic_DNA"/>
</dbReference>
<dbReference type="InterPro" id="IPR022712">
    <property type="entry name" value="Beta_Casp"/>
</dbReference>
<dbReference type="Pfam" id="PF07521">
    <property type="entry name" value="RMMBL"/>
    <property type="match status" value="1"/>
</dbReference>
<name>G7V9I7_THELD</name>
<organism evidence="5 6">
    <name type="scientific">Thermovirga lienii (strain ATCC BAA-1197 / DSM 17291 / Cas60314)</name>
    <dbReference type="NCBI Taxonomy" id="580340"/>
    <lineage>
        <taxon>Bacteria</taxon>
        <taxon>Thermotogati</taxon>
        <taxon>Synergistota</taxon>
        <taxon>Synergistia</taxon>
        <taxon>Synergistales</taxon>
        <taxon>Thermovirgaceae</taxon>
        <taxon>Thermovirga</taxon>
    </lineage>
</organism>
<dbReference type="OrthoDB" id="9803916at2"/>
<dbReference type="Pfam" id="PF00753">
    <property type="entry name" value="Lactamase_B"/>
    <property type="match status" value="1"/>
</dbReference>
<keyword evidence="2" id="KW-0175">Coiled coil</keyword>
<feature type="coiled-coil region" evidence="2">
    <location>
        <begin position="477"/>
        <end position="537"/>
    </location>
</feature>
<dbReference type="Pfam" id="PF10996">
    <property type="entry name" value="Beta-Casp"/>
    <property type="match status" value="1"/>
</dbReference>
<sequence>MRLRILGAAQEVTGSNYLLEVDGRRVLVDCGLYQGANSGDNHVPLDYDPSTIDAVLLTHAHLDHTGKVPLLVKQGYKGPVYGTRPTLELCDILWRDAAHIQKEDAEWQSRKNMRKGLPPVEPLYTLEDVERSLERLRSVGYDDVVEIVDGLKVRFRDAGHILGSAILEVWLNEGDEEVKVVFSGDLGPQETVMEANPAVVEDADFVVIESTYGNRNHKTNLESREEFRQTMKEMLKDHGKVLIPTFVVDRAQRVLYELKLMQQEGILPDNVPIYFDSPMGMKTTAVYSEHISLLSAEIQEEARQGRDPFTPKQLHIVESVDESKAINNIKHAIVLAGSGMCNGGRIVHHLKNNLFRENAHVVFVGYQAKGTLGRRLIDGSKVVRVAGEEVSVKAKLHTINGFSAHADRSDLLAWAKNFKTNPLFIVTHGEPEASGALAASLQEEGFSAVVPKLGQEFVLSKAKEVVSVQEVPPVFGQETFEDRLALALEQIEQAAEALKLEGNIRDSYVISLIVSAETLLKTAREKLENQKERAANK</sequence>
<protein>
    <submittedName>
        <fullName evidence="5">RNA-metabolising metallo-beta-lactamase</fullName>
    </submittedName>
</protein>
<dbReference type="InterPro" id="IPR011108">
    <property type="entry name" value="RMMBL"/>
</dbReference>
<dbReference type="InterPro" id="IPR050698">
    <property type="entry name" value="MBL"/>
</dbReference>
<dbReference type="PANTHER" id="PTHR11203">
    <property type="entry name" value="CLEAVAGE AND POLYADENYLATION SPECIFICITY FACTOR FAMILY MEMBER"/>
    <property type="match status" value="1"/>
</dbReference>
<dbReference type="PANTHER" id="PTHR11203:SF37">
    <property type="entry name" value="INTEGRATOR COMPLEX SUBUNIT 11"/>
    <property type="match status" value="1"/>
</dbReference>
<dbReference type="InterPro" id="IPR001279">
    <property type="entry name" value="Metallo-B-lactamas"/>
</dbReference>
<dbReference type="Proteomes" id="UP000005868">
    <property type="component" value="Chromosome"/>
</dbReference>
<dbReference type="KEGG" id="tli:Tlie_0804"/>
<dbReference type="HOGENOM" id="CLU_009673_5_2_0"/>
<dbReference type="SUPFAM" id="SSF56281">
    <property type="entry name" value="Metallo-hydrolase/oxidoreductase"/>
    <property type="match status" value="1"/>
</dbReference>
<dbReference type="Gene3D" id="3.60.15.10">
    <property type="entry name" value="Ribonuclease Z/Hydroxyacylglutathione hydrolase-like"/>
    <property type="match status" value="1"/>
</dbReference>
<keyword evidence="1" id="KW-0378">Hydrolase</keyword>
<proteinExistence type="predicted"/>
<dbReference type="Gene3D" id="3.40.50.10890">
    <property type="match status" value="1"/>
</dbReference>
<evidence type="ECO:0000259" key="4">
    <source>
        <dbReference type="SMART" id="SM01027"/>
    </source>
</evidence>
<accession>G7V9I7</accession>
<dbReference type="eggNOG" id="COG1236">
    <property type="taxonomic scope" value="Bacteria"/>
</dbReference>